<sequence length="307" mass="32230">MSLSIQGPVPQSFQSLDSNSTSFSQNNPGQNGAVAFGTGDSSTINFGSVNGTHSNPLNYSSGNKSAQGLKSGVDLEQSLADMLEMLRPLIQQLLMMLQGGQQHTSSDNTGGGEKSGAGKGNTPITFGNESQPNAQGASGGEGVPKANGSGEGQKVKSGNNISSADAGNSPQDMPQKLWENCVRAGEKHGIDPFVLAAQAKQESSWGQDMGNGNGFMQVEEATRRENADPFRQQAGHEYDHSSQSDQVEMAAIILSNLDGDTQNKLEKYNGGPNWQPGSTDSFQRVTDPQGYAQKVMATAEALRSSAV</sequence>
<accession>A0ABQ2H3P9</accession>
<feature type="compositionally biased region" description="Gly residues" evidence="1">
    <location>
        <begin position="109"/>
        <end position="119"/>
    </location>
</feature>
<feature type="compositionally biased region" description="Polar residues" evidence="1">
    <location>
        <begin position="156"/>
        <end position="172"/>
    </location>
</feature>
<evidence type="ECO:0000313" key="3">
    <source>
        <dbReference type="Proteomes" id="UP000616499"/>
    </source>
</evidence>
<name>A0ABQ2H3P9_9PSED</name>
<organism evidence="2 3">
    <name type="scientific">Pseudomonas asuensis</name>
    <dbReference type="NCBI Taxonomy" id="1825787"/>
    <lineage>
        <taxon>Bacteria</taxon>
        <taxon>Pseudomonadati</taxon>
        <taxon>Pseudomonadota</taxon>
        <taxon>Gammaproteobacteria</taxon>
        <taxon>Pseudomonadales</taxon>
        <taxon>Pseudomonadaceae</taxon>
        <taxon>Pseudomonas</taxon>
    </lineage>
</organism>
<dbReference type="EMBL" id="BMNW01000042">
    <property type="protein sequence ID" value="GGM32690.1"/>
    <property type="molecule type" value="Genomic_DNA"/>
</dbReference>
<reference evidence="3" key="1">
    <citation type="journal article" date="2019" name="Int. J. Syst. Evol. Microbiol.">
        <title>The Global Catalogue of Microorganisms (GCM) 10K type strain sequencing project: providing services to taxonomists for standard genome sequencing and annotation.</title>
        <authorList>
            <consortium name="The Broad Institute Genomics Platform"/>
            <consortium name="The Broad Institute Genome Sequencing Center for Infectious Disease"/>
            <person name="Wu L."/>
            <person name="Ma J."/>
        </authorList>
    </citation>
    <scope>NUCLEOTIDE SEQUENCE [LARGE SCALE GENOMIC DNA]</scope>
    <source>
        <strain evidence="3">JCM 13501</strain>
    </source>
</reference>
<dbReference type="RefSeq" id="WP_188868736.1">
    <property type="nucleotide sequence ID" value="NZ_BMNW01000042.1"/>
</dbReference>
<dbReference type="Proteomes" id="UP000616499">
    <property type="component" value="Unassembled WGS sequence"/>
</dbReference>
<dbReference type="Gene3D" id="1.10.530.10">
    <property type="match status" value="1"/>
</dbReference>
<evidence type="ECO:0000313" key="2">
    <source>
        <dbReference type="EMBL" id="GGM32690.1"/>
    </source>
</evidence>
<feature type="region of interest" description="Disordered" evidence="1">
    <location>
        <begin position="1"/>
        <end position="29"/>
    </location>
</feature>
<keyword evidence="3" id="KW-1185">Reference proteome</keyword>
<protein>
    <recommendedName>
        <fullName evidence="4">Transglycosylase SLT domain-containing protein</fullName>
    </recommendedName>
</protein>
<evidence type="ECO:0008006" key="4">
    <source>
        <dbReference type="Google" id="ProtNLM"/>
    </source>
</evidence>
<feature type="compositionally biased region" description="Polar residues" evidence="1">
    <location>
        <begin position="122"/>
        <end position="136"/>
    </location>
</feature>
<evidence type="ECO:0000256" key="1">
    <source>
        <dbReference type="SAM" id="MobiDB-lite"/>
    </source>
</evidence>
<feature type="region of interest" description="Disordered" evidence="1">
    <location>
        <begin position="100"/>
        <end position="174"/>
    </location>
</feature>
<gene>
    <name evidence="2" type="ORF">GCM10009425_48960</name>
</gene>
<dbReference type="InterPro" id="IPR023346">
    <property type="entry name" value="Lysozyme-like_dom_sf"/>
</dbReference>
<proteinExistence type="predicted"/>
<comment type="caution">
    <text evidence="2">The sequence shown here is derived from an EMBL/GenBank/DDBJ whole genome shotgun (WGS) entry which is preliminary data.</text>
</comment>
<dbReference type="SUPFAM" id="SSF53955">
    <property type="entry name" value="Lysozyme-like"/>
    <property type="match status" value="1"/>
</dbReference>